<keyword evidence="1 5" id="KW-0378">Hydrolase</keyword>
<sequence length="421" mass="47252">MKQRVLICAVIALLGLQNIYAQNTYTNPVIRKYLADPSVIKANDGWFYVYATESAGLAIPIYKSQNLVDWTFVGSAFTKAGRPTFVKNGWLWAPDINYINGKYVLYYSMSVWGGEWECGIGVATSSSPSGPFKDHGKLFTSSEIGVRNSIDPCFFQDKDGKKYLFWGSFHGIYGAELSVDGLRLKKETKFQISPIEGKNRTLVEGTMMMRRGDYYYFFASAGSCCNELNSTYHVVVARSKNIKGPYLNKAGQSIMDHFSDVILQGSDKVKGPGHHSELIKDDKGSYWVLYHGYDVMNPSDGRLLFLDKVNWDKDGWPFFTGGKPSEKSVKPTFSATAINDVTAFNKTYTITNSGENHYEIHAPVHSSFIWSLYNICGERIKTGRSTEDQELWVNDIANGIYIVKVNGVAGKLEQKIIKVDR</sequence>
<evidence type="ECO:0000256" key="6">
    <source>
        <dbReference type="SAM" id="SignalP"/>
    </source>
</evidence>
<organism evidence="7 8">
    <name type="scientific">Prevotella histicola</name>
    <dbReference type="NCBI Taxonomy" id="470565"/>
    <lineage>
        <taxon>Bacteria</taxon>
        <taxon>Pseudomonadati</taxon>
        <taxon>Bacteroidota</taxon>
        <taxon>Bacteroidia</taxon>
        <taxon>Bacteroidales</taxon>
        <taxon>Prevotellaceae</taxon>
        <taxon>Prevotella</taxon>
    </lineage>
</organism>
<dbReference type="InterPro" id="IPR026444">
    <property type="entry name" value="Secre_tail"/>
</dbReference>
<dbReference type="GO" id="GO:0004553">
    <property type="term" value="F:hydrolase activity, hydrolyzing O-glycosyl compounds"/>
    <property type="evidence" value="ECO:0007669"/>
    <property type="project" value="InterPro"/>
</dbReference>
<feature type="site" description="Important for catalytic activity, responsible for pKa modulation of the active site Glu and correct orientation of both the proton donor and substrate" evidence="4">
    <location>
        <position position="151"/>
    </location>
</feature>
<feature type="active site" description="Proton acceptor" evidence="3">
    <location>
        <position position="36"/>
    </location>
</feature>
<keyword evidence="6" id="KW-0732">Signal</keyword>
<dbReference type="Proteomes" id="UP000757461">
    <property type="component" value="Unassembled WGS sequence"/>
</dbReference>
<evidence type="ECO:0000313" key="8">
    <source>
        <dbReference type="Proteomes" id="UP000757461"/>
    </source>
</evidence>
<dbReference type="CDD" id="cd18616">
    <property type="entry name" value="GH43_ABN-like"/>
    <property type="match status" value="1"/>
</dbReference>
<comment type="similarity">
    <text evidence="5">Belongs to the glycosyl hydrolase 43 family.</text>
</comment>
<evidence type="ECO:0000256" key="1">
    <source>
        <dbReference type="ARBA" id="ARBA00022801"/>
    </source>
</evidence>
<protein>
    <submittedName>
        <fullName evidence="7">Family 43 glycosylhydrolase</fullName>
    </submittedName>
</protein>
<feature type="signal peptide" evidence="6">
    <location>
        <begin position="1"/>
        <end position="21"/>
    </location>
</feature>
<evidence type="ECO:0000256" key="2">
    <source>
        <dbReference type="ARBA" id="ARBA00023295"/>
    </source>
</evidence>
<dbReference type="InterPro" id="IPR006710">
    <property type="entry name" value="Glyco_hydro_43"/>
</dbReference>
<reference evidence="7" key="1">
    <citation type="submission" date="2020-04" db="EMBL/GenBank/DDBJ databases">
        <title>Deep metagenomics examines the oral microbiome during advanced dental caries in children, revealing novel taxa and co-occurrences with host molecules.</title>
        <authorList>
            <person name="Baker J.L."/>
            <person name="Morton J.T."/>
            <person name="Dinis M."/>
            <person name="Alvarez R."/>
            <person name="Tran N.C."/>
            <person name="Knight R."/>
            <person name="Edlund A."/>
        </authorList>
    </citation>
    <scope>NUCLEOTIDE SEQUENCE</scope>
    <source>
        <strain evidence="7">JCVI_25_bin.9</strain>
    </source>
</reference>
<dbReference type="GO" id="GO:0005975">
    <property type="term" value="P:carbohydrate metabolic process"/>
    <property type="evidence" value="ECO:0007669"/>
    <property type="project" value="InterPro"/>
</dbReference>
<dbReference type="PANTHER" id="PTHR43301:SF3">
    <property type="entry name" value="ARABINAN ENDO-1,5-ALPHA-L-ARABINOSIDASE A-RELATED"/>
    <property type="match status" value="1"/>
</dbReference>
<evidence type="ECO:0000313" key="7">
    <source>
        <dbReference type="EMBL" id="MBF1414919.1"/>
    </source>
</evidence>
<feature type="active site" description="Proton donor" evidence="3">
    <location>
        <position position="204"/>
    </location>
</feature>
<evidence type="ECO:0000256" key="3">
    <source>
        <dbReference type="PIRSR" id="PIRSR606710-1"/>
    </source>
</evidence>
<dbReference type="EMBL" id="JABZSQ010000071">
    <property type="protein sequence ID" value="MBF1414919.1"/>
    <property type="molecule type" value="Genomic_DNA"/>
</dbReference>
<evidence type="ECO:0000256" key="4">
    <source>
        <dbReference type="PIRSR" id="PIRSR606710-2"/>
    </source>
</evidence>
<accession>A0A930N6T1</accession>
<gene>
    <name evidence="7" type="ORF">HXN33_04975</name>
</gene>
<dbReference type="RefSeq" id="WP_219497188.1">
    <property type="nucleotide sequence ID" value="NZ_JAHXCH010000015.1"/>
</dbReference>
<dbReference type="NCBIfam" id="TIGR04183">
    <property type="entry name" value="Por_Secre_tail"/>
    <property type="match status" value="1"/>
</dbReference>
<evidence type="ECO:0000256" key="5">
    <source>
        <dbReference type="RuleBase" id="RU361187"/>
    </source>
</evidence>
<keyword evidence="2 5" id="KW-0326">Glycosidase</keyword>
<dbReference type="InterPro" id="IPR050727">
    <property type="entry name" value="GH43_arabinanases"/>
</dbReference>
<dbReference type="PANTHER" id="PTHR43301">
    <property type="entry name" value="ARABINAN ENDO-1,5-ALPHA-L-ARABINOSIDASE"/>
    <property type="match status" value="1"/>
</dbReference>
<dbReference type="AlphaFoldDB" id="A0A930N6T1"/>
<comment type="caution">
    <text evidence="7">The sequence shown here is derived from an EMBL/GenBank/DDBJ whole genome shotgun (WGS) entry which is preliminary data.</text>
</comment>
<proteinExistence type="inferred from homology"/>
<dbReference type="Pfam" id="PF04616">
    <property type="entry name" value="Glyco_hydro_43"/>
    <property type="match status" value="1"/>
</dbReference>
<name>A0A930N6T1_9BACT</name>
<feature type="chain" id="PRO_5038085004" evidence="6">
    <location>
        <begin position="22"/>
        <end position="421"/>
    </location>
</feature>